<evidence type="ECO:0000259" key="1">
    <source>
        <dbReference type="PROSITE" id="PS50943"/>
    </source>
</evidence>
<dbReference type="Pfam" id="PF01381">
    <property type="entry name" value="HTH_3"/>
    <property type="match status" value="1"/>
</dbReference>
<dbReference type="Gene3D" id="1.10.260.40">
    <property type="entry name" value="lambda repressor-like DNA-binding domains"/>
    <property type="match status" value="1"/>
</dbReference>
<dbReference type="Proteomes" id="UP001217631">
    <property type="component" value="Chromosome"/>
</dbReference>
<dbReference type="EMBL" id="CP118677">
    <property type="protein sequence ID" value="WEA21670.1"/>
    <property type="molecule type" value="Genomic_DNA"/>
</dbReference>
<dbReference type="RefSeq" id="WP_275000173.1">
    <property type="nucleotide sequence ID" value="NZ_CP118677.1"/>
</dbReference>
<dbReference type="PANTHER" id="PTHR33516">
    <property type="entry name" value="LEXA REPRESSOR"/>
    <property type="match status" value="1"/>
</dbReference>
<evidence type="ECO:0000313" key="3">
    <source>
        <dbReference type="Proteomes" id="UP001217631"/>
    </source>
</evidence>
<proteinExistence type="predicted"/>
<dbReference type="SMART" id="SM00530">
    <property type="entry name" value="HTH_XRE"/>
    <property type="match status" value="1"/>
</dbReference>
<feature type="domain" description="HTH cro/C1-type" evidence="1">
    <location>
        <begin position="48"/>
        <end position="90"/>
    </location>
</feature>
<dbReference type="InterPro" id="IPR015927">
    <property type="entry name" value="Peptidase_S24_S26A/B/C"/>
</dbReference>
<dbReference type="AlphaFoldDB" id="A0AAJ5S7C3"/>
<dbReference type="InterPro" id="IPR010982">
    <property type="entry name" value="Lambda_DNA-bd_dom_sf"/>
</dbReference>
<name>A0AAJ5S7C3_9PSED</name>
<dbReference type="GO" id="GO:0003677">
    <property type="term" value="F:DNA binding"/>
    <property type="evidence" value="ECO:0007669"/>
    <property type="project" value="InterPro"/>
</dbReference>
<dbReference type="CDD" id="cd06529">
    <property type="entry name" value="S24_LexA-like"/>
    <property type="match status" value="1"/>
</dbReference>
<sequence>MRYRIGKIIPKRIIRGNTIPIRKRIRAKAVIGKRVAQRMHELEWSEGELGRRSGVPQPTIHRILTGTSASPRQANVEKLAKALGVTSEWLWKGGEAPEMVTGPNSNIEPGPRIRGFVPLISWVQAGSWCEMQDVLELQDVENWLPCAVSHSSATFALRVRGLSMFNPHERRSFMEGDIIYVDPNKDYENGSLVIAKLADSKEATFKQVVFEGARRFLKPLNPSWPDPIIELPEDALICGVVISKLEIF</sequence>
<dbReference type="CDD" id="cd00093">
    <property type="entry name" value="HTH_XRE"/>
    <property type="match status" value="1"/>
</dbReference>
<dbReference type="InterPro" id="IPR050077">
    <property type="entry name" value="LexA_repressor"/>
</dbReference>
<dbReference type="InterPro" id="IPR039418">
    <property type="entry name" value="LexA-like"/>
</dbReference>
<gene>
    <name evidence="2" type="ORF">PWA60_05575</name>
</gene>
<dbReference type="SUPFAM" id="SSF47413">
    <property type="entry name" value="lambda repressor-like DNA-binding domains"/>
    <property type="match status" value="1"/>
</dbReference>
<dbReference type="InterPro" id="IPR036286">
    <property type="entry name" value="LexA/Signal_pep-like_sf"/>
</dbReference>
<evidence type="ECO:0000313" key="2">
    <source>
        <dbReference type="EMBL" id="WEA21670.1"/>
    </source>
</evidence>
<reference evidence="2" key="1">
    <citation type="submission" date="2023-02" db="EMBL/GenBank/DDBJ databases">
        <title>tmexCD-toprJ-like cluster.</title>
        <authorList>
            <person name="Gao X."/>
            <person name="Wang C."/>
            <person name="Liu J."/>
        </authorList>
    </citation>
    <scope>NUCLEOTIDE SEQUENCE</scope>
    <source>
        <strain evidence="2">GDW21C697WI</strain>
    </source>
</reference>
<dbReference type="InterPro" id="IPR001387">
    <property type="entry name" value="Cro/C1-type_HTH"/>
</dbReference>
<dbReference type="PANTHER" id="PTHR33516:SF2">
    <property type="entry name" value="LEXA REPRESSOR-RELATED"/>
    <property type="match status" value="1"/>
</dbReference>
<dbReference type="SUPFAM" id="SSF51306">
    <property type="entry name" value="LexA/Signal peptidase"/>
    <property type="match status" value="1"/>
</dbReference>
<dbReference type="Gene3D" id="2.10.109.10">
    <property type="entry name" value="Umud Fragment, subunit A"/>
    <property type="match status" value="1"/>
</dbReference>
<accession>A0AAJ5S7C3</accession>
<protein>
    <submittedName>
        <fullName evidence="2">S24 family peptidase</fullName>
    </submittedName>
</protein>
<organism evidence="2 3">
    <name type="scientific">Pseudomonas juntendi</name>
    <dbReference type="NCBI Taxonomy" id="2666183"/>
    <lineage>
        <taxon>Bacteria</taxon>
        <taxon>Pseudomonadati</taxon>
        <taxon>Pseudomonadota</taxon>
        <taxon>Gammaproteobacteria</taxon>
        <taxon>Pseudomonadales</taxon>
        <taxon>Pseudomonadaceae</taxon>
        <taxon>Pseudomonas</taxon>
    </lineage>
</organism>
<dbReference type="Pfam" id="PF00717">
    <property type="entry name" value="Peptidase_S24"/>
    <property type="match status" value="1"/>
</dbReference>
<dbReference type="PROSITE" id="PS50943">
    <property type="entry name" value="HTH_CROC1"/>
    <property type="match status" value="1"/>
</dbReference>